<reference evidence="1 2" key="1">
    <citation type="journal article" date="2015" name="Sci. Rep.">
        <title>The power of single molecule real-time sequencing technology in the de novo assembly of a eukaryotic genome.</title>
        <authorList>
            <person name="Sakai H."/>
            <person name="Naito K."/>
            <person name="Ogiso-Tanaka E."/>
            <person name="Takahashi Y."/>
            <person name="Iseki K."/>
            <person name="Muto C."/>
            <person name="Satou K."/>
            <person name="Teruya K."/>
            <person name="Shiroma A."/>
            <person name="Shimoji M."/>
            <person name="Hirano T."/>
            <person name="Itoh T."/>
            <person name="Kaga A."/>
            <person name="Tomooka N."/>
        </authorList>
    </citation>
    <scope>NUCLEOTIDE SEQUENCE [LARGE SCALE GENOMIC DNA]</scope>
    <source>
        <strain evidence="2">cv. Shumari</strain>
    </source>
</reference>
<organism evidence="1 2">
    <name type="scientific">Vigna angularis var. angularis</name>
    <dbReference type="NCBI Taxonomy" id="157739"/>
    <lineage>
        <taxon>Eukaryota</taxon>
        <taxon>Viridiplantae</taxon>
        <taxon>Streptophyta</taxon>
        <taxon>Embryophyta</taxon>
        <taxon>Tracheophyta</taxon>
        <taxon>Spermatophyta</taxon>
        <taxon>Magnoliopsida</taxon>
        <taxon>eudicotyledons</taxon>
        <taxon>Gunneridae</taxon>
        <taxon>Pentapetalae</taxon>
        <taxon>rosids</taxon>
        <taxon>fabids</taxon>
        <taxon>Fabales</taxon>
        <taxon>Fabaceae</taxon>
        <taxon>Papilionoideae</taxon>
        <taxon>50 kb inversion clade</taxon>
        <taxon>NPAAA clade</taxon>
        <taxon>indigoferoid/millettioid clade</taxon>
        <taxon>Phaseoleae</taxon>
        <taxon>Vigna</taxon>
    </lineage>
</organism>
<feature type="non-terminal residue" evidence="1">
    <location>
        <position position="1"/>
    </location>
</feature>
<protein>
    <submittedName>
        <fullName evidence="1">Uncharacterized protein</fullName>
    </submittedName>
</protein>
<gene>
    <name evidence="1" type="primary">Vigan.01G440300</name>
    <name evidence="1" type="ORF">VIGAN_01440300</name>
</gene>
<keyword evidence="2" id="KW-1185">Reference proteome</keyword>
<sequence>FFLHYYPFYYKPSFRFYFLFFLYKVKMGSLVQKLLHDEANVYYDQEWFAYQLMTIFEADDDDDNDDDGDYDYAPAA</sequence>
<evidence type="ECO:0000313" key="1">
    <source>
        <dbReference type="EMBL" id="BAT76408.1"/>
    </source>
</evidence>
<dbReference type="Proteomes" id="UP000291084">
    <property type="component" value="Chromosome 1"/>
</dbReference>
<proteinExistence type="predicted"/>
<accession>A0A0S3R6Z4</accession>
<dbReference type="EMBL" id="AP015034">
    <property type="protein sequence ID" value="BAT76408.1"/>
    <property type="molecule type" value="Genomic_DNA"/>
</dbReference>
<name>A0A0S3R6Z4_PHAAN</name>
<dbReference type="AlphaFoldDB" id="A0A0S3R6Z4"/>
<evidence type="ECO:0000313" key="2">
    <source>
        <dbReference type="Proteomes" id="UP000291084"/>
    </source>
</evidence>